<dbReference type="InterPro" id="IPR029098">
    <property type="entry name" value="Acetyltransf_C"/>
</dbReference>
<dbReference type="InterPro" id="IPR037157">
    <property type="entry name" value="Acetyltransf_C_sf"/>
</dbReference>
<evidence type="ECO:0000256" key="3">
    <source>
        <dbReference type="ARBA" id="ARBA00022679"/>
    </source>
</evidence>
<name>A0A1I3IKB8_9PLAN</name>
<dbReference type="EMBL" id="FOQD01000009">
    <property type="protein sequence ID" value="SFI48424.1"/>
    <property type="molecule type" value="Genomic_DNA"/>
</dbReference>
<dbReference type="SUPFAM" id="SSF51161">
    <property type="entry name" value="Trimeric LpxA-like enzymes"/>
    <property type="match status" value="1"/>
</dbReference>
<dbReference type="Pfam" id="PF13720">
    <property type="entry name" value="Acetyltransf_11"/>
    <property type="match status" value="1"/>
</dbReference>
<evidence type="ECO:0000313" key="9">
    <source>
        <dbReference type="Proteomes" id="UP000199518"/>
    </source>
</evidence>
<dbReference type="OrthoDB" id="9807278at2"/>
<sequence>MPTEISNLAYIHPTAQLGSDLQIGPFCFIGPNVVLGDRCILDSHVTLVGHTTIGCDNRFWPNTVIGGEPQDYSYRPGAPTTVEIGDSNQFREGVTVNRGAEKEDGSTRIGNNNLLMSNAHVAHNCRLYNNTMLVNGVLLGGHVHVHDRAIVSGNSVVHHFATIGRLAFVSGGCRVPTDIPPFMLSAGSDNPEIKTVNVIGMRRAGISEAVISVIRDAQKLLFREHRTLAAVREHFTNELNGTLPIELLTLIQAIEDQRNGKMGRAREAARSAPYTERKKTA</sequence>
<dbReference type="AlphaFoldDB" id="A0A1I3IKB8"/>
<keyword evidence="2" id="KW-0441">Lipid A biosynthesis</keyword>
<organism evidence="8 9">
    <name type="scientific">Planctomicrobium piriforme</name>
    <dbReference type="NCBI Taxonomy" id="1576369"/>
    <lineage>
        <taxon>Bacteria</taxon>
        <taxon>Pseudomonadati</taxon>
        <taxon>Planctomycetota</taxon>
        <taxon>Planctomycetia</taxon>
        <taxon>Planctomycetales</taxon>
        <taxon>Planctomycetaceae</taxon>
        <taxon>Planctomicrobium</taxon>
    </lineage>
</organism>
<dbReference type="GO" id="GO:0016020">
    <property type="term" value="C:membrane"/>
    <property type="evidence" value="ECO:0007669"/>
    <property type="project" value="GOC"/>
</dbReference>
<evidence type="ECO:0000256" key="4">
    <source>
        <dbReference type="ARBA" id="ARBA00023098"/>
    </source>
</evidence>
<accession>A0A1I3IKB8</accession>
<dbReference type="RefSeq" id="WP_092050897.1">
    <property type="nucleotide sequence ID" value="NZ_FOQD01000009.1"/>
</dbReference>
<feature type="region of interest" description="Disordered" evidence="6">
    <location>
        <begin position="259"/>
        <end position="281"/>
    </location>
</feature>
<evidence type="ECO:0000256" key="6">
    <source>
        <dbReference type="SAM" id="MobiDB-lite"/>
    </source>
</evidence>
<dbReference type="PANTHER" id="PTHR43480">
    <property type="entry name" value="ACYL-[ACYL-CARRIER-PROTEIN]--UDP-N-ACETYLGLUCOSAMINE O-ACYLTRANSFERASE"/>
    <property type="match status" value="1"/>
</dbReference>
<gene>
    <name evidence="8" type="ORF">SAMN05421753_109162</name>
</gene>
<dbReference type="Gene3D" id="1.20.1180.10">
    <property type="entry name" value="Udp N-acetylglucosamine O-acyltransferase, C-terminal domain"/>
    <property type="match status" value="1"/>
</dbReference>
<keyword evidence="5 8" id="KW-0012">Acyltransferase</keyword>
<keyword evidence="4" id="KW-0443">Lipid metabolism</keyword>
<dbReference type="InterPro" id="IPR011004">
    <property type="entry name" value="Trimer_LpxA-like_sf"/>
</dbReference>
<dbReference type="NCBIfam" id="NF003657">
    <property type="entry name" value="PRK05289.1"/>
    <property type="match status" value="1"/>
</dbReference>
<dbReference type="CDD" id="cd03351">
    <property type="entry name" value="LbH_UDP-GlcNAc_AT"/>
    <property type="match status" value="1"/>
</dbReference>
<dbReference type="NCBIfam" id="TIGR01852">
    <property type="entry name" value="lipid_A_lpxA"/>
    <property type="match status" value="1"/>
</dbReference>
<dbReference type="Proteomes" id="UP000199518">
    <property type="component" value="Unassembled WGS sequence"/>
</dbReference>
<evidence type="ECO:0000256" key="1">
    <source>
        <dbReference type="ARBA" id="ARBA00022516"/>
    </source>
</evidence>
<protein>
    <submittedName>
        <fullName evidence="8">UDP-N-acetylglucosamine acyltransferase</fullName>
    </submittedName>
</protein>
<dbReference type="InterPro" id="IPR010137">
    <property type="entry name" value="Lipid_A_LpxA"/>
</dbReference>
<dbReference type="PANTHER" id="PTHR43480:SF1">
    <property type="entry name" value="ACYL-[ACYL-CARRIER-PROTEIN]--UDP-N-ACETYLGLUCOSAMINE O-ACYLTRANSFERASE, MITOCHONDRIAL-RELATED"/>
    <property type="match status" value="1"/>
</dbReference>
<dbReference type="Gene3D" id="2.160.10.10">
    <property type="entry name" value="Hexapeptide repeat proteins"/>
    <property type="match status" value="1"/>
</dbReference>
<dbReference type="PIRSF" id="PIRSF000456">
    <property type="entry name" value="UDP-GlcNAc_acltr"/>
    <property type="match status" value="1"/>
</dbReference>
<reference evidence="9" key="1">
    <citation type="submission" date="2016-10" db="EMBL/GenBank/DDBJ databases">
        <authorList>
            <person name="Varghese N."/>
            <person name="Submissions S."/>
        </authorList>
    </citation>
    <scope>NUCLEOTIDE SEQUENCE [LARGE SCALE GENOMIC DNA]</scope>
    <source>
        <strain evidence="9">DSM 26348</strain>
    </source>
</reference>
<dbReference type="GO" id="GO:0008780">
    <property type="term" value="F:acyl-[acyl-carrier-protein]-UDP-N-acetylglucosamine O-acyltransferase activity"/>
    <property type="evidence" value="ECO:0007669"/>
    <property type="project" value="InterPro"/>
</dbReference>
<proteinExistence type="predicted"/>
<keyword evidence="3 8" id="KW-0808">Transferase</keyword>
<dbReference type="GO" id="GO:0009245">
    <property type="term" value="P:lipid A biosynthetic process"/>
    <property type="evidence" value="ECO:0007669"/>
    <property type="project" value="UniProtKB-KW"/>
</dbReference>
<keyword evidence="9" id="KW-1185">Reference proteome</keyword>
<dbReference type="STRING" id="1576369.SAMN05421753_109162"/>
<evidence type="ECO:0000256" key="2">
    <source>
        <dbReference type="ARBA" id="ARBA00022556"/>
    </source>
</evidence>
<evidence type="ECO:0000256" key="5">
    <source>
        <dbReference type="ARBA" id="ARBA00023315"/>
    </source>
</evidence>
<evidence type="ECO:0000313" key="8">
    <source>
        <dbReference type="EMBL" id="SFI48424.1"/>
    </source>
</evidence>
<feature type="domain" description="UDP N-acetylglucosamine O-acyltransferase C-terminal" evidence="7">
    <location>
        <begin position="178"/>
        <end position="241"/>
    </location>
</feature>
<keyword evidence="1" id="KW-0444">Lipid biosynthesis</keyword>
<evidence type="ECO:0000259" key="7">
    <source>
        <dbReference type="Pfam" id="PF13720"/>
    </source>
</evidence>